<evidence type="ECO:0000313" key="2">
    <source>
        <dbReference type="Proteomes" id="UP001569428"/>
    </source>
</evidence>
<sequence>MVIPVSEQDKTCACGCQKNLVDYERYERLNYIPPVYGVIVELREKVACPKGYAGQIVIAPEPKHILAKGKFTESVLAHLIASKLDDRQPFYHREKQLGTCAGFSFRRQTMARTIIESYCQFWCLAGLVQTKSDTSS</sequence>
<dbReference type="RefSeq" id="WP_371841909.1">
    <property type="nucleotide sequence ID" value="NZ_JBGMEK010000225.1"/>
</dbReference>
<evidence type="ECO:0008006" key="3">
    <source>
        <dbReference type="Google" id="ProtNLM"/>
    </source>
</evidence>
<protein>
    <recommendedName>
        <fullName evidence="3">Transposase IS66 family protein</fullName>
    </recommendedName>
</protein>
<organism evidence="1 2">
    <name type="scientific">Microbulbifer epialgicus</name>
    <dbReference type="NCBI Taxonomy" id="393907"/>
    <lineage>
        <taxon>Bacteria</taxon>
        <taxon>Pseudomonadati</taxon>
        <taxon>Pseudomonadota</taxon>
        <taxon>Gammaproteobacteria</taxon>
        <taxon>Cellvibrionales</taxon>
        <taxon>Microbulbiferaceae</taxon>
        <taxon>Microbulbifer</taxon>
    </lineage>
</organism>
<evidence type="ECO:0000313" key="1">
    <source>
        <dbReference type="EMBL" id="MFA0814064.1"/>
    </source>
</evidence>
<reference evidence="1 2" key="1">
    <citation type="submission" date="2024-08" db="EMBL/GenBank/DDBJ databases">
        <authorList>
            <person name="Ishaq N."/>
        </authorList>
    </citation>
    <scope>NUCLEOTIDE SEQUENCE [LARGE SCALE GENOMIC DNA]</scope>
    <source>
        <strain evidence="1 2">DSM 18651</strain>
    </source>
</reference>
<name>A0ABV4P6V1_9GAMM</name>
<dbReference type="InterPro" id="IPR052344">
    <property type="entry name" value="Transposase-related"/>
</dbReference>
<proteinExistence type="predicted"/>
<accession>A0ABV4P6V1</accession>
<gene>
    <name evidence="1" type="ORF">ACCI49_24670</name>
</gene>
<comment type="caution">
    <text evidence="1">The sequence shown here is derived from an EMBL/GenBank/DDBJ whole genome shotgun (WGS) entry which is preliminary data.</text>
</comment>
<dbReference type="PANTHER" id="PTHR33678">
    <property type="entry name" value="BLL1576 PROTEIN"/>
    <property type="match status" value="1"/>
</dbReference>
<keyword evidence="2" id="KW-1185">Reference proteome</keyword>
<dbReference type="Proteomes" id="UP001569428">
    <property type="component" value="Unassembled WGS sequence"/>
</dbReference>
<dbReference type="EMBL" id="JBGMEK010000225">
    <property type="protein sequence ID" value="MFA0814064.1"/>
    <property type="molecule type" value="Genomic_DNA"/>
</dbReference>